<comment type="caution">
    <text evidence="1">The sequence shown here is derived from an EMBL/GenBank/DDBJ whole genome shotgun (WGS) entry which is preliminary data.</text>
</comment>
<dbReference type="RefSeq" id="WP_002925419.1">
    <property type="nucleotide sequence ID" value="NZ_JARQZE010000023.1"/>
</dbReference>
<evidence type="ECO:0008006" key="3">
    <source>
        <dbReference type="Google" id="ProtNLM"/>
    </source>
</evidence>
<organism evidence="1 2">
    <name type="scientific">Thauera mechernichensis</name>
    <dbReference type="NCBI Taxonomy" id="82788"/>
    <lineage>
        <taxon>Bacteria</taxon>
        <taxon>Pseudomonadati</taxon>
        <taxon>Pseudomonadota</taxon>
        <taxon>Betaproteobacteria</taxon>
        <taxon>Rhodocyclales</taxon>
        <taxon>Zoogloeaceae</taxon>
        <taxon>Thauera</taxon>
    </lineage>
</organism>
<evidence type="ECO:0000313" key="1">
    <source>
        <dbReference type="EMBL" id="MFD1262517.1"/>
    </source>
</evidence>
<keyword evidence="2" id="KW-1185">Reference proteome</keyword>
<name>A0ABW3W8Z6_9RHOO</name>
<proteinExistence type="predicted"/>
<sequence length="536" mass="59559">MDYTQPSFCLEQLRNLRTVDVHATHETLGLIIRGLLEGKPAPNQHLEVLEAAREALDFVQTELGGRYAARPLPPDGDENRTLHEVVALWQDVARSYAHIAERDADEGTLEDQRPLLAERRIFYAGLALFEYFRAHRALEPGMWHTVHEAYGAALHAGLAEIRVAEPLNETWHAQSPRETYVAILLVDLANPYGRSERELRWVLRWAQRFAPYCTLDEHIDEAKSTTYGVELDSDLGLRPLGLLSRTATLLRFDGSTLATQIQAVMAQFRHGAKPASLGLGKDCSTADAGRLLLSLYRPWGLASAGRRFPRRNKTGEVALSGDWLAMGYLIQGEVFQQPNGGRHIGALRDDISLLTFGELVPEIDTPEKLARRRREQAALLGLEAASWTLLDQSVGGFRLQLLRDGDQARLEHHQLVAIRPPDGQAFLLADICWMMFRDDGALELGINVLAGMPRVVAARPSSAASRDPYHQAFLLPATPALKAAESVVLPAQWFRKARVVELRDGAATRMIELDKLLLRGPNFDQCSFTDVTGAAS</sequence>
<protein>
    <recommendedName>
        <fullName evidence="3">PilZ domain-containing protein</fullName>
    </recommendedName>
</protein>
<dbReference type="EMBL" id="JBHTMC010000003">
    <property type="protein sequence ID" value="MFD1262517.1"/>
    <property type="molecule type" value="Genomic_DNA"/>
</dbReference>
<gene>
    <name evidence="1" type="ORF">ACFQ4M_02915</name>
</gene>
<evidence type="ECO:0000313" key="2">
    <source>
        <dbReference type="Proteomes" id="UP001597158"/>
    </source>
</evidence>
<accession>A0ABW3W8Z6</accession>
<dbReference type="Proteomes" id="UP001597158">
    <property type="component" value="Unassembled WGS sequence"/>
</dbReference>
<reference evidence="2" key="1">
    <citation type="journal article" date="2019" name="Int. J. Syst. Evol. Microbiol.">
        <title>The Global Catalogue of Microorganisms (GCM) 10K type strain sequencing project: providing services to taxonomists for standard genome sequencing and annotation.</title>
        <authorList>
            <consortium name="The Broad Institute Genomics Platform"/>
            <consortium name="The Broad Institute Genome Sequencing Center for Infectious Disease"/>
            <person name="Wu L."/>
            <person name="Ma J."/>
        </authorList>
    </citation>
    <scope>NUCLEOTIDE SEQUENCE [LARGE SCALE GENOMIC DNA]</scope>
    <source>
        <strain evidence="2">CCUG 48884</strain>
    </source>
</reference>